<gene>
    <name evidence="1" type="ORF">CHBEV_208</name>
</gene>
<dbReference type="EMBL" id="HF679132">
    <property type="protein sequence ID" value="CCU55776.1"/>
    <property type="molecule type" value="Genomic_DNA"/>
</dbReference>
<protein>
    <submittedName>
        <fullName evidence="1">RNA polymerase RPO19</fullName>
    </submittedName>
</protein>
<accession>A0A916KPR2</accession>
<dbReference type="RefSeq" id="YP_008004278.1">
    <property type="nucleotide sequence ID" value="NC_021248.1"/>
</dbReference>
<sequence length="236" mass="27665">MSDVDYDDDQLEASDEEDIDDMIYSELCENDESDTSETNSLDEIIDYEELDINKKVKIKDKIKYFKGKIIDMNKISKAKDNYLHNIKLNELLSIFLNFTNILQNGGLPLIDEIKLKTHYNIELFSNSSTTPEMAAMIMLIIMNIPICVKKNNKIFNREVLNINNLSNDYINCYYNNIKNMLRGVTYNTNNKFDFDIFNALFPLFIKNINRDILSYDELQEIKKVKLILSNNDYENL</sequence>
<evidence type="ECO:0000313" key="1">
    <source>
        <dbReference type="EMBL" id="CCU55776.1"/>
    </source>
</evidence>
<dbReference type="GeneID" id="15613198"/>
<dbReference type="Proteomes" id="UP000792220">
    <property type="component" value="Genome"/>
</dbReference>
<dbReference type="OrthoDB" id="17250at10239"/>
<name>A0A916KPR2_CBEPV</name>
<organismHost>
    <name type="scientific">Choristoneura fumiferana</name>
    <name type="common">Spruce budworm moth</name>
    <name type="synonym">Archips fumiferana</name>
    <dbReference type="NCBI Taxonomy" id="7141"/>
</organismHost>
<keyword evidence="2" id="KW-1185">Reference proteome</keyword>
<proteinExistence type="predicted"/>
<evidence type="ECO:0000313" key="2">
    <source>
        <dbReference type="Proteomes" id="UP000792220"/>
    </source>
</evidence>
<reference evidence="1" key="1">
    <citation type="journal article" date="2013" name="J. Virol.">
        <title>New Insights into the Evolution of Entomopoxvirinae from the Complete Genome Sequences of Four Entomopoxviruses Infecting Adoxophyes honmai, Choristoneura biennis, Choristoneura rosaceana, and Mythimna separata.</title>
        <authorList>
            <person name="Theze J."/>
            <person name="Takatsuka J."/>
            <person name="Li Z."/>
            <person name="Gallais J."/>
            <person name="Doucet D."/>
            <person name="Arif B."/>
            <person name="Nakai M."/>
            <person name="Herniou E.A."/>
        </authorList>
    </citation>
    <scope>NUCLEOTIDE SEQUENCE</scope>
</reference>
<dbReference type="KEGG" id="vg:15613198"/>
<organism evidence="1 2">
    <name type="scientific">Choristoneura biennis entomopoxvirus</name>
    <name type="common">CbEPV</name>
    <dbReference type="NCBI Taxonomy" id="10288"/>
    <lineage>
        <taxon>Viruses</taxon>
        <taxon>Varidnaviria</taxon>
        <taxon>Bamfordvirae</taxon>
        <taxon>Nucleocytoviricota</taxon>
        <taxon>Pokkesviricetes</taxon>
        <taxon>Chitovirales</taxon>
        <taxon>Poxviridae</taxon>
        <taxon>Entomopoxvirinae</taxon>
        <taxon>Betaentomopoxvirus</taxon>
        <taxon>Betaentomopoxvirus cbiennis</taxon>
    </lineage>
</organism>